<protein>
    <submittedName>
        <fullName evidence="2">Uncharacterized protein</fullName>
    </submittedName>
</protein>
<organism evidence="2 3">
    <name type="scientific">Armillaria gallica</name>
    <name type="common">Bulbous honey fungus</name>
    <name type="synonym">Armillaria bulbosa</name>
    <dbReference type="NCBI Taxonomy" id="47427"/>
    <lineage>
        <taxon>Eukaryota</taxon>
        <taxon>Fungi</taxon>
        <taxon>Dikarya</taxon>
        <taxon>Basidiomycota</taxon>
        <taxon>Agaricomycotina</taxon>
        <taxon>Agaricomycetes</taxon>
        <taxon>Agaricomycetidae</taxon>
        <taxon>Agaricales</taxon>
        <taxon>Marasmiineae</taxon>
        <taxon>Physalacriaceae</taxon>
        <taxon>Armillaria</taxon>
    </lineage>
</organism>
<feature type="compositionally biased region" description="Basic and acidic residues" evidence="1">
    <location>
        <begin position="224"/>
        <end position="237"/>
    </location>
</feature>
<reference evidence="3" key="1">
    <citation type="journal article" date="2017" name="Nat. Ecol. Evol.">
        <title>Genome expansion and lineage-specific genetic innovations in the forest pathogenic fungi Armillaria.</title>
        <authorList>
            <person name="Sipos G."/>
            <person name="Prasanna A.N."/>
            <person name="Walter M.C."/>
            <person name="O'Connor E."/>
            <person name="Balint B."/>
            <person name="Krizsan K."/>
            <person name="Kiss B."/>
            <person name="Hess J."/>
            <person name="Varga T."/>
            <person name="Slot J."/>
            <person name="Riley R."/>
            <person name="Boka B."/>
            <person name="Rigling D."/>
            <person name="Barry K."/>
            <person name="Lee J."/>
            <person name="Mihaltcheva S."/>
            <person name="LaButti K."/>
            <person name="Lipzen A."/>
            <person name="Waldron R."/>
            <person name="Moloney N.M."/>
            <person name="Sperisen C."/>
            <person name="Kredics L."/>
            <person name="Vagvoelgyi C."/>
            <person name="Patrignani A."/>
            <person name="Fitzpatrick D."/>
            <person name="Nagy I."/>
            <person name="Doyle S."/>
            <person name="Anderson J.B."/>
            <person name="Grigoriev I.V."/>
            <person name="Gueldener U."/>
            <person name="Muensterkoetter M."/>
            <person name="Nagy L.G."/>
        </authorList>
    </citation>
    <scope>NUCLEOTIDE SEQUENCE [LARGE SCALE GENOMIC DNA]</scope>
    <source>
        <strain evidence="3">Ar21-2</strain>
    </source>
</reference>
<sequence>MATSLSTMVSCIGSMCGNPRSRDWFILLAAELLWCWVSSLNMPYLTDSGICYSSRGLVACGSVNLDRDIVEVVVHGRRLGMSMNTELQVLPPLRLSFHRESASPHSFPPNTSIDGDFLPAYFNSGFSLMTNTSRGADVYMQTLVWGRGRCAWDVMRGWRDMCGRREWTGMGGWRGCFAAVMEDVFGCGCMEVGRWSVAVRDGRNERQAGIAGGRQSTAGQAAQKDGHQPLHDEESRHVPRALVVKDGLTANVPTATPVPAITFFASDPKQSTVLTISVHEPLATSLLHSAPRAYVIHEPQILPDVAQGESPIAAFVSTDDEQDAKPCVRETVHLAAGKSPPPMKEQEQALLATLAGQTLLEYLTGVFWVAFSGSKSSSSRKINVDKVRRVLEGKVVVQIVDVHVEPWKEMPVVCKVSDNLILEESLKSRTLGKKSCLFLVSTFIL</sequence>
<evidence type="ECO:0000313" key="2">
    <source>
        <dbReference type="EMBL" id="PBK87876.1"/>
    </source>
</evidence>
<name>A0A2H3DKA2_ARMGA</name>
<dbReference type="STRING" id="47427.A0A2H3DKA2"/>
<dbReference type="OrthoDB" id="5571888at2759"/>
<dbReference type="AlphaFoldDB" id="A0A2H3DKA2"/>
<dbReference type="InParanoid" id="A0A2H3DKA2"/>
<evidence type="ECO:0000313" key="3">
    <source>
        <dbReference type="Proteomes" id="UP000217790"/>
    </source>
</evidence>
<keyword evidence="3" id="KW-1185">Reference proteome</keyword>
<gene>
    <name evidence="2" type="ORF">ARMGADRAFT_1034482</name>
</gene>
<dbReference type="Proteomes" id="UP000217790">
    <property type="component" value="Unassembled WGS sequence"/>
</dbReference>
<dbReference type="EMBL" id="KZ293676">
    <property type="protein sequence ID" value="PBK87876.1"/>
    <property type="molecule type" value="Genomic_DNA"/>
</dbReference>
<accession>A0A2H3DKA2</accession>
<feature type="region of interest" description="Disordered" evidence="1">
    <location>
        <begin position="209"/>
        <end position="237"/>
    </location>
</feature>
<evidence type="ECO:0000256" key="1">
    <source>
        <dbReference type="SAM" id="MobiDB-lite"/>
    </source>
</evidence>
<proteinExistence type="predicted"/>